<dbReference type="AlphaFoldDB" id="A0A3B0Z6K4"/>
<gene>
    <name evidence="1" type="ORF">MNBD_GAMMA14-2135</name>
</gene>
<dbReference type="EMBL" id="UOFM01000432">
    <property type="protein sequence ID" value="VAW81879.1"/>
    <property type="molecule type" value="Genomic_DNA"/>
</dbReference>
<protein>
    <submittedName>
        <fullName evidence="1">FIG015547: peptidase, M16 family</fullName>
    </submittedName>
</protein>
<organism evidence="1">
    <name type="scientific">hydrothermal vent metagenome</name>
    <dbReference type="NCBI Taxonomy" id="652676"/>
    <lineage>
        <taxon>unclassified sequences</taxon>
        <taxon>metagenomes</taxon>
        <taxon>ecological metagenomes</taxon>
    </lineage>
</organism>
<sequence>MRGLLALVLGLSVGLATAAPAVHEYQLENGLKLIVKEDH</sequence>
<proteinExistence type="predicted"/>
<feature type="non-terminal residue" evidence="1">
    <location>
        <position position="39"/>
    </location>
</feature>
<evidence type="ECO:0000313" key="1">
    <source>
        <dbReference type="EMBL" id="VAW81879.1"/>
    </source>
</evidence>
<accession>A0A3B0Z6K4</accession>
<name>A0A3B0Z6K4_9ZZZZ</name>
<reference evidence="1" key="1">
    <citation type="submission" date="2018-06" db="EMBL/GenBank/DDBJ databases">
        <authorList>
            <person name="Zhirakovskaya E."/>
        </authorList>
    </citation>
    <scope>NUCLEOTIDE SEQUENCE</scope>
</reference>